<reference evidence="1 2" key="1">
    <citation type="journal article" date="2022" name="Plant J.">
        <title>Chromosome-level genome of Camellia lanceoleosa provides a valuable resource for understanding genome evolution and self-incompatibility.</title>
        <authorList>
            <person name="Gong W."/>
            <person name="Xiao S."/>
            <person name="Wang L."/>
            <person name="Liao Z."/>
            <person name="Chang Y."/>
            <person name="Mo W."/>
            <person name="Hu G."/>
            <person name="Li W."/>
            <person name="Zhao G."/>
            <person name="Zhu H."/>
            <person name="Hu X."/>
            <person name="Ji K."/>
            <person name="Xiang X."/>
            <person name="Song Q."/>
            <person name="Yuan D."/>
            <person name="Jin S."/>
            <person name="Zhang L."/>
        </authorList>
    </citation>
    <scope>NUCLEOTIDE SEQUENCE [LARGE SCALE GENOMIC DNA]</scope>
    <source>
        <strain evidence="1">SQ_2022a</strain>
    </source>
</reference>
<organism evidence="1 2">
    <name type="scientific">Camellia lanceoleosa</name>
    <dbReference type="NCBI Taxonomy" id="1840588"/>
    <lineage>
        <taxon>Eukaryota</taxon>
        <taxon>Viridiplantae</taxon>
        <taxon>Streptophyta</taxon>
        <taxon>Embryophyta</taxon>
        <taxon>Tracheophyta</taxon>
        <taxon>Spermatophyta</taxon>
        <taxon>Magnoliopsida</taxon>
        <taxon>eudicotyledons</taxon>
        <taxon>Gunneridae</taxon>
        <taxon>Pentapetalae</taxon>
        <taxon>asterids</taxon>
        <taxon>Ericales</taxon>
        <taxon>Theaceae</taxon>
        <taxon>Camellia</taxon>
    </lineage>
</organism>
<evidence type="ECO:0000313" key="2">
    <source>
        <dbReference type="Proteomes" id="UP001060215"/>
    </source>
</evidence>
<protein>
    <submittedName>
        <fullName evidence="1">Histone-lysine N-methyltransferase ATXR3</fullName>
    </submittedName>
</protein>
<evidence type="ECO:0000313" key="1">
    <source>
        <dbReference type="EMBL" id="KAI8011171.1"/>
    </source>
</evidence>
<dbReference type="Proteomes" id="UP001060215">
    <property type="component" value="Chromosome 5"/>
</dbReference>
<proteinExistence type="predicted"/>
<name>A0ACC0HGW4_9ERIC</name>
<keyword evidence="2" id="KW-1185">Reference proteome</keyword>
<accession>A0ACC0HGW4</accession>
<comment type="caution">
    <text evidence="1">The sequence shown here is derived from an EMBL/GenBank/DDBJ whole genome shotgun (WGS) entry which is preliminary data.</text>
</comment>
<gene>
    <name evidence="1" type="ORF">LOK49_LG06G00023</name>
</gene>
<sequence length="139" mass="15659">MREFVLCLNKALPATLFPIQRDNSVIFSANPTDNFPSQCPSNNDISLVIPHCPLSSLILSLLFCDVNDGWFAVVIDDESVKVKDSNMKATTKVSTEVKRKMWVSLPVDYTEKLCAQRNGTEESDMEIPEFKDYKPGKQL</sequence>
<dbReference type="EMBL" id="CM045762">
    <property type="protein sequence ID" value="KAI8011171.1"/>
    <property type="molecule type" value="Genomic_DNA"/>
</dbReference>